<keyword evidence="2" id="KW-0378">Hydrolase</keyword>
<protein>
    <submittedName>
        <fullName evidence="4">Uncharacterized protein</fullName>
    </submittedName>
</protein>
<dbReference type="InterPro" id="IPR013783">
    <property type="entry name" value="Ig-like_fold"/>
</dbReference>
<dbReference type="SUPFAM" id="SSF51055">
    <property type="entry name" value="Carbohydrate binding domain"/>
    <property type="match status" value="1"/>
</dbReference>
<dbReference type="InterPro" id="IPR036852">
    <property type="entry name" value="Peptidase_S8/S53_dom_sf"/>
</dbReference>
<keyword evidence="1" id="KW-0645">Protease</keyword>
<evidence type="ECO:0000256" key="2">
    <source>
        <dbReference type="ARBA" id="ARBA00022801"/>
    </source>
</evidence>
<dbReference type="PROSITE" id="PS00138">
    <property type="entry name" value="SUBTILASE_SER"/>
    <property type="match status" value="1"/>
</dbReference>
<dbReference type="InterPro" id="IPR023828">
    <property type="entry name" value="Peptidase_S8_Ser-AS"/>
</dbReference>
<keyword evidence="3" id="KW-0720">Serine protease</keyword>
<dbReference type="CDD" id="cd12215">
    <property type="entry name" value="ChiC_BD"/>
    <property type="match status" value="1"/>
</dbReference>
<dbReference type="Proteomes" id="UP000042738">
    <property type="component" value="Chromosome"/>
</dbReference>
<proteinExistence type="predicted"/>
<dbReference type="SUPFAM" id="SSF52743">
    <property type="entry name" value="Subtilisin-like"/>
    <property type="match status" value="1"/>
</dbReference>
<dbReference type="GO" id="GO:0004252">
    <property type="term" value="F:serine-type endopeptidase activity"/>
    <property type="evidence" value="ECO:0007669"/>
    <property type="project" value="InterPro"/>
</dbReference>
<dbReference type="Gene3D" id="2.60.40.10">
    <property type="entry name" value="Immunoglobulins"/>
    <property type="match status" value="1"/>
</dbReference>
<name>A0A7D5NQ75_9GAMM</name>
<dbReference type="Gene3D" id="3.40.50.200">
    <property type="entry name" value="Peptidase S8/S53 domain"/>
    <property type="match status" value="1"/>
</dbReference>
<dbReference type="Pfam" id="PF22352">
    <property type="entry name" value="K319L-like_PKD"/>
    <property type="match status" value="1"/>
</dbReference>
<evidence type="ECO:0000313" key="4">
    <source>
        <dbReference type="EMBL" id="QLH63826.1"/>
    </source>
</evidence>
<dbReference type="AlphaFoldDB" id="A0A7D5NQ75"/>
<dbReference type="InterPro" id="IPR003610">
    <property type="entry name" value="CBM5/12"/>
</dbReference>
<dbReference type="EMBL" id="CP050855">
    <property type="protein sequence ID" value="QLH63826.1"/>
    <property type="molecule type" value="Genomic_DNA"/>
</dbReference>
<dbReference type="InterPro" id="IPR036573">
    <property type="entry name" value="CBM_sf_5/12"/>
</dbReference>
<evidence type="ECO:0000313" key="5">
    <source>
        <dbReference type="Proteomes" id="UP000042738"/>
    </source>
</evidence>
<gene>
    <name evidence="4" type="ORF">SYMBAF_14010</name>
</gene>
<dbReference type="GO" id="GO:0030246">
    <property type="term" value="F:carbohydrate binding"/>
    <property type="evidence" value="ECO:0007669"/>
    <property type="project" value="InterPro"/>
</dbReference>
<dbReference type="SMART" id="SM00495">
    <property type="entry name" value="ChtBD3"/>
    <property type="match status" value="1"/>
</dbReference>
<dbReference type="GO" id="GO:0006508">
    <property type="term" value="P:proteolysis"/>
    <property type="evidence" value="ECO:0007669"/>
    <property type="project" value="UniProtKB-KW"/>
</dbReference>
<reference evidence="4 5" key="1">
    <citation type="journal article" date="2014" name="Genome Announc.">
        <title>Whole-Genome Sequence of Serratia symbiotica Strain CWBI-2.3T, a Free-Living Symbiont of the Black Bean Aphid Aphis fabae.</title>
        <authorList>
            <person name="Foray V."/>
            <person name="Grigorescu A.S."/>
            <person name="Sabri A."/>
            <person name="Haubruge E."/>
            <person name="Lognay G."/>
            <person name="Francis F."/>
            <person name="Fauconnier M.L."/>
            <person name="Hance T."/>
            <person name="Thonart P."/>
        </authorList>
    </citation>
    <scope>NUCLEOTIDE SEQUENCE [LARGE SCALE GENOMIC DNA]</scope>
    <source>
        <strain evidence="4">CWBI-2.3</strain>
    </source>
</reference>
<dbReference type="RefSeq" id="WP_152609002.1">
    <property type="nucleotide sequence ID" value="NZ_CAXKXZ010000012.1"/>
</dbReference>
<accession>A0A7D5NQ75</accession>
<organism evidence="4 5">
    <name type="scientific">Serratia symbiotica</name>
    <dbReference type="NCBI Taxonomy" id="138074"/>
    <lineage>
        <taxon>Bacteria</taxon>
        <taxon>Pseudomonadati</taxon>
        <taxon>Pseudomonadota</taxon>
        <taxon>Gammaproteobacteria</taxon>
        <taxon>Enterobacterales</taxon>
        <taxon>Yersiniaceae</taxon>
        <taxon>Serratia</taxon>
    </lineage>
</organism>
<sequence>MTTTSSELGDLWIKPHASYMSYFGGTSSANPIVAGATASLSGFAKAHNLILKPKELRRILVETGMPLANNDSAKVGTQPNLEKAFKKILLSEVEVPTVAVSRSTINAVVAHDTEVLYPISATSNQQGNVNWQWERISGDSRIFIKDSSAAETQVVIPKNLENVSTRFRVTATNSQGKKAGSDVEINVTSPKVTIVGTSIMESIHPLTLKASANFDQVVYNWSLSKDGQNVPKGINASGIIKSNLPAGDYIVKVEARSDKGQRHAQATHRVKITLDDLTGTPAWDKDKVYSTPCTEVRYNGSIWKNGWWTKNEAPDSESPWGVWRKKGSANMHAGC</sequence>
<evidence type="ECO:0000256" key="3">
    <source>
        <dbReference type="ARBA" id="ARBA00022825"/>
    </source>
</evidence>
<evidence type="ECO:0000256" key="1">
    <source>
        <dbReference type="ARBA" id="ARBA00022670"/>
    </source>
</evidence>
<dbReference type="GeneID" id="93737599"/>
<dbReference type="Gene3D" id="2.10.10.20">
    <property type="entry name" value="Carbohydrate-binding module superfamily 5/12"/>
    <property type="match status" value="1"/>
</dbReference>
<dbReference type="GO" id="GO:0005975">
    <property type="term" value="P:carbohydrate metabolic process"/>
    <property type="evidence" value="ECO:0007669"/>
    <property type="project" value="InterPro"/>
</dbReference>
<dbReference type="GO" id="GO:0005576">
    <property type="term" value="C:extracellular region"/>
    <property type="evidence" value="ECO:0007669"/>
    <property type="project" value="InterPro"/>
</dbReference>
<dbReference type="GO" id="GO:0004553">
    <property type="term" value="F:hydrolase activity, hydrolyzing O-glycosyl compounds"/>
    <property type="evidence" value="ECO:0007669"/>
    <property type="project" value="InterPro"/>
</dbReference>